<dbReference type="PANTHER" id="PTHR43777">
    <property type="entry name" value="MOLYBDENUM COFACTOR CYTIDYLYLTRANSFERASE"/>
    <property type="match status" value="1"/>
</dbReference>
<evidence type="ECO:0000256" key="1">
    <source>
        <dbReference type="ARBA" id="ARBA00022842"/>
    </source>
</evidence>
<dbReference type="OrthoDB" id="9779263at2"/>
<keyword evidence="3" id="KW-0548">Nucleotidyltransferase</keyword>
<organism evidence="3 4">
    <name type="scientific">Yoonia maricola</name>
    <dbReference type="NCBI Taxonomy" id="420999"/>
    <lineage>
        <taxon>Bacteria</taxon>
        <taxon>Pseudomonadati</taxon>
        <taxon>Pseudomonadota</taxon>
        <taxon>Alphaproteobacteria</taxon>
        <taxon>Rhodobacterales</taxon>
        <taxon>Paracoccaceae</taxon>
        <taxon>Yoonia</taxon>
    </lineage>
</organism>
<dbReference type="RefSeq" id="WP_100366715.1">
    <property type="nucleotide sequence ID" value="NZ_PGTY01000001.1"/>
</dbReference>
<comment type="caution">
    <text evidence="3">The sequence shown here is derived from an EMBL/GenBank/DDBJ whole genome shotgun (WGS) entry which is preliminary data.</text>
</comment>
<dbReference type="GO" id="GO:0016779">
    <property type="term" value="F:nucleotidyltransferase activity"/>
    <property type="evidence" value="ECO:0007669"/>
    <property type="project" value="UniProtKB-KW"/>
</dbReference>
<dbReference type="PANTHER" id="PTHR43777:SF1">
    <property type="entry name" value="MOLYBDENUM COFACTOR CYTIDYLYLTRANSFERASE"/>
    <property type="match status" value="1"/>
</dbReference>
<evidence type="ECO:0000313" key="3">
    <source>
        <dbReference type="EMBL" id="PJI91827.1"/>
    </source>
</evidence>
<keyword evidence="4" id="KW-1185">Reference proteome</keyword>
<dbReference type="SUPFAM" id="SSF53448">
    <property type="entry name" value="Nucleotide-diphospho-sugar transferases"/>
    <property type="match status" value="1"/>
</dbReference>
<evidence type="ECO:0000259" key="2">
    <source>
        <dbReference type="Pfam" id="PF12804"/>
    </source>
</evidence>
<dbReference type="AlphaFoldDB" id="A0A2M8WLM2"/>
<reference evidence="3 4" key="1">
    <citation type="submission" date="2017-11" db="EMBL/GenBank/DDBJ databases">
        <title>Genomic Encyclopedia of Archaeal and Bacterial Type Strains, Phase II (KMG-II): From Individual Species to Whole Genera.</title>
        <authorList>
            <person name="Goeker M."/>
        </authorList>
    </citation>
    <scope>NUCLEOTIDE SEQUENCE [LARGE SCALE GENOMIC DNA]</scope>
    <source>
        <strain evidence="3 4">DSM 29128</strain>
    </source>
</reference>
<name>A0A2M8WLM2_9RHOB</name>
<feature type="domain" description="MobA-like NTP transferase" evidence="2">
    <location>
        <begin position="5"/>
        <end position="165"/>
    </location>
</feature>
<proteinExistence type="predicted"/>
<dbReference type="InterPro" id="IPR029044">
    <property type="entry name" value="Nucleotide-diphossugar_trans"/>
</dbReference>
<gene>
    <name evidence="3" type="ORF">BC777_0668</name>
</gene>
<dbReference type="InterPro" id="IPR025877">
    <property type="entry name" value="MobA-like_NTP_Trfase"/>
</dbReference>
<dbReference type="EMBL" id="PGTY01000001">
    <property type="protein sequence ID" value="PJI91827.1"/>
    <property type="molecule type" value="Genomic_DNA"/>
</dbReference>
<keyword evidence="3" id="KW-0808">Transferase</keyword>
<dbReference type="Proteomes" id="UP000228531">
    <property type="component" value="Unassembled WGS sequence"/>
</dbReference>
<accession>A0A2M8WLM2</accession>
<dbReference type="Pfam" id="PF12804">
    <property type="entry name" value="NTP_transf_3"/>
    <property type="match status" value="1"/>
</dbReference>
<protein>
    <submittedName>
        <fullName evidence="3">CTP:molybdopterin cytidylyltransferase MocA</fullName>
    </submittedName>
</protein>
<sequence>MIPILILAAGQSSRMGTRDKMLEDVDGVPLLRRQVRMASAAGEPVYVALHQKADSRHDTIADLDVRILTVPQADEGMSGTMRGAVAQLPKAPAFMILLGDLVALETSDLKAVLDARATHPAHVIWRGTTQDGKPGHPIIFDASLRPDFADLSGDGGGESLVKQLHDRTHLVPLPGNRARLDLDTPEDWAAWRASKV</sequence>
<dbReference type="Gene3D" id="3.90.550.10">
    <property type="entry name" value="Spore Coat Polysaccharide Biosynthesis Protein SpsA, Chain A"/>
    <property type="match status" value="1"/>
</dbReference>
<dbReference type="CDD" id="cd04182">
    <property type="entry name" value="GT_2_like_f"/>
    <property type="match status" value="1"/>
</dbReference>
<evidence type="ECO:0000313" key="4">
    <source>
        <dbReference type="Proteomes" id="UP000228531"/>
    </source>
</evidence>
<keyword evidence="1" id="KW-0460">Magnesium</keyword>